<dbReference type="SUPFAM" id="SSF49464">
    <property type="entry name" value="Carboxypeptidase regulatory domain-like"/>
    <property type="match status" value="1"/>
</dbReference>
<dbReference type="Proteomes" id="UP000282759">
    <property type="component" value="Unassembled WGS sequence"/>
</dbReference>
<protein>
    <submittedName>
        <fullName evidence="9">SusC/RagA family TonB-linked outer membrane protein</fullName>
    </submittedName>
</protein>
<dbReference type="InterPro" id="IPR039426">
    <property type="entry name" value="TonB-dep_rcpt-like"/>
</dbReference>
<dbReference type="Gene3D" id="2.40.170.20">
    <property type="entry name" value="TonB-dependent receptor, beta-barrel domain"/>
    <property type="match status" value="1"/>
</dbReference>
<dbReference type="SUPFAM" id="SSF56935">
    <property type="entry name" value="Porins"/>
    <property type="match status" value="1"/>
</dbReference>
<comment type="subcellular location">
    <subcellularLocation>
        <location evidence="1 7">Cell outer membrane</location>
        <topology evidence="1 7">Multi-pass membrane protein</topology>
    </subcellularLocation>
</comment>
<dbReference type="NCBIfam" id="TIGR04057">
    <property type="entry name" value="SusC_RagA_signa"/>
    <property type="match status" value="1"/>
</dbReference>
<dbReference type="InterPro" id="IPR023996">
    <property type="entry name" value="TonB-dep_OMP_SusC/RagA"/>
</dbReference>
<dbReference type="EMBL" id="SACK01000001">
    <property type="protein sequence ID" value="RVU02788.1"/>
    <property type="molecule type" value="Genomic_DNA"/>
</dbReference>
<organism evidence="9 10">
    <name type="scientific">Mucilaginibacter limnophilus</name>
    <dbReference type="NCBI Taxonomy" id="1932778"/>
    <lineage>
        <taxon>Bacteria</taxon>
        <taxon>Pseudomonadati</taxon>
        <taxon>Bacteroidota</taxon>
        <taxon>Sphingobacteriia</taxon>
        <taxon>Sphingobacteriales</taxon>
        <taxon>Sphingobacteriaceae</taxon>
        <taxon>Mucilaginibacter</taxon>
    </lineage>
</organism>
<dbReference type="InterPro" id="IPR036942">
    <property type="entry name" value="Beta-barrel_TonB_sf"/>
</dbReference>
<keyword evidence="4 7" id="KW-0812">Transmembrane</keyword>
<accession>A0A437MYQ4</accession>
<evidence type="ECO:0000256" key="2">
    <source>
        <dbReference type="ARBA" id="ARBA00022448"/>
    </source>
</evidence>
<dbReference type="InterPro" id="IPR023997">
    <property type="entry name" value="TonB-dep_OMP_SusC/RagA_CS"/>
</dbReference>
<dbReference type="Gene3D" id="2.60.40.1120">
    <property type="entry name" value="Carboxypeptidase-like, regulatory domain"/>
    <property type="match status" value="1"/>
</dbReference>
<reference evidence="9 10" key="1">
    <citation type="submission" date="2019-01" db="EMBL/GenBank/DDBJ databases">
        <authorList>
            <person name="Chen W.-M."/>
        </authorList>
    </citation>
    <scope>NUCLEOTIDE SEQUENCE [LARGE SCALE GENOMIC DNA]</scope>
    <source>
        <strain evidence="9 10">YBJ-36</strain>
    </source>
</reference>
<dbReference type="Pfam" id="PF13715">
    <property type="entry name" value="CarbopepD_reg_2"/>
    <property type="match status" value="1"/>
</dbReference>
<evidence type="ECO:0000256" key="1">
    <source>
        <dbReference type="ARBA" id="ARBA00004571"/>
    </source>
</evidence>
<evidence type="ECO:0000259" key="8">
    <source>
        <dbReference type="SMART" id="SM00965"/>
    </source>
</evidence>
<proteinExistence type="inferred from homology"/>
<evidence type="ECO:0000256" key="5">
    <source>
        <dbReference type="ARBA" id="ARBA00023136"/>
    </source>
</evidence>
<dbReference type="SMART" id="SM00965">
    <property type="entry name" value="STN"/>
    <property type="match status" value="1"/>
</dbReference>
<dbReference type="OrthoDB" id="9768177at2"/>
<dbReference type="AlphaFoldDB" id="A0A437MYQ4"/>
<evidence type="ECO:0000256" key="6">
    <source>
        <dbReference type="ARBA" id="ARBA00023237"/>
    </source>
</evidence>
<keyword evidence="5 7" id="KW-0472">Membrane</keyword>
<keyword evidence="3 7" id="KW-1134">Transmembrane beta strand</keyword>
<keyword evidence="2 7" id="KW-0813">Transport</keyword>
<dbReference type="InterPro" id="IPR008969">
    <property type="entry name" value="CarboxyPept-like_regulatory"/>
</dbReference>
<feature type="domain" description="Secretin/TonB short N-terminal" evidence="8">
    <location>
        <begin position="69"/>
        <end position="120"/>
    </location>
</feature>
<dbReference type="GO" id="GO:0009279">
    <property type="term" value="C:cell outer membrane"/>
    <property type="evidence" value="ECO:0007669"/>
    <property type="project" value="UniProtKB-SubCell"/>
</dbReference>
<dbReference type="InterPro" id="IPR012910">
    <property type="entry name" value="Plug_dom"/>
</dbReference>
<comment type="similarity">
    <text evidence="7">Belongs to the TonB-dependent receptor family.</text>
</comment>
<keyword evidence="6 7" id="KW-0998">Cell outer membrane</keyword>
<dbReference type="InterPro" id="IPR037066">
    <property type="entry name" value="Plug_dom_sf"/>
</dbReference>
<name>A0A437MYQ4_9SPHI</name>
<dbReference type="Gene3D" id="3.55.50.30">
    <property type="match status" value="1"/>
</dbReference>
<dbReference type="NCBIfam" id="TIGR04056">
    <property type="entry name" value="OMP_RagA_SusC"/>
    <property type="match status" value="1"/>
</dbReference>
<keyword evidence="10" id="KW-1185">Reference proteome</keyword>
<dbReference type="InterPro" id="IPR011662">
    <property type="entry name" value="Secretin/TonB_short_N"/>
</dbReference>
<gene>
    <name evidence="9" type="ORF">EOD41_02290</name>
</gene>
<dbReference type="Pfam" id="PF07715">
    <property type="entry name" value="Plug"/>
    <property type="match status" value="1"/>
</dbReference>
<evidence type="ECO:0000256" key="3">
    <source>
        <dbReference type="ARBA" id="ARBA00022452"/>
    </source>
</evidence>
<dbReference type="PROSITE" id="PS52016">
    <property type="entry name" value="TONB_DEPENDENT_REC_3"/>
    <property type="match status" value="1"/>
</dbReference>
<comment type="caution">
    <text evidence="9">The sequence shown here is derived from an EMBL/GenBank/DDBJ whole genome shotgun (WGS) entry which is preliminary data.</text>
</comment>
<evidence type="ECO:0000256" key="7">
    <source>
        <dbReference type="PROSITE-ProRule" id="PRU01360"/>
    </source>
</evidence>
<evidence type="ECO:0000256" key="4">
    <source>
        <dbReference type="ARBA" id="ARBA00022692"/>
    </source>
</evidence>
<sequence length="1115" mass="122169">MKIFLHIPKPWYTIMKITLSQLVIAILLTGLSYANSGKAQAMLQKQVTLAVNNSSLSSVLKQLEQQADVKFVYSNTLVKTDKTVSIEIVQQPLNEVLNKLLAGSGIAYEVVNDRIVLTQAKPAGNGQEVGEQAFPVSGKIVDETGVPLPGVTVRLNNSTQGTTTDANGAFTINVNAETDVLTFSFIGYENQSVTVGTNRSFNVQMKLSQANNLKEVVVIGYGTTSKANLATAVSTVKGSEINERPTTSNVLQGLAGKVSGVNIMTNSGKPGGAPSIKIRGTASIQTSNDPLYVIDGVVGADITTIDPTIIESIDILKDAAAAAIYGARGSNGVVLVTTRRGKQGASDISFNNTLGFSTLARKIDLIDAQGLADLFRRKPAFQNNTPFPTTGRMDELFDGFTPNYNTDWQDESTRMGILNNHSLTFSGGKEGLSIMANITYRNQTGIMLNAYEKQLKGYMNLNWDVKPWLHLDFRLNAGASQNNDVSSDGISVGAGLRQMYEFPSFFPVTYADGGASQKDDFPGLEASENPVTLFNGIKNVFGRTFNIANLGLTFHLTKELDFVATASGQTNAGYTLYYANSGLSQLTDTENTAGIARRTHVETGGWRTEGYFSYKNNFAKHNLELIGGGSWYYDVAQSTSAETRGFFDDFYSYNNLAAGTIIAIPTSGWNERKFNSFYGRAIYNYDGRYLFSASLRTDGSSPFGAKYKYGVFPAFSAGWNVANENFFESAKNSISTLKIRGSYGVVGNAELTPYQALARLINNLQYFGGQPQSGVTLLPAMANENLRWERQRTVDIGVDIGLLNDRIQLTADYYNKVNDDLLYPLPVAASTGYSTIIYNIGAIRNRGFELGINTVNIRTKNFTWSTNANFSLNRNKVTKLPNGAVYNWGTRILEGRPLNEFFGYVREGVFQTDAEAQAYYGSSGKAGDIKYADYDGSGTKTANDRVPLGNGNPKWEANMTNTVSYKGLSFFIDMGGMYGLSLLNNTKHQMENPLLQVNTYSEMVNSWTPEHPNTMLPAIGSNKGVEVADSYFVEDASFLRIRNIGLTYRIQGDWLKKLVLKGITLGVNVENAFLFTKYSGFDPEYSSFDPKLIQGFDNYQYPKYKTISFSLNANF</sequence>
<evidence type="ECO:0000313" key="9">
    <source>
        <dbReference type="EMBL" id="RVU02788.1"/>
    </source>
</evidence>
<dbReference type="Pfam" id="PF07660">
    <property type="entry name" value="STN"/>
    <property type="match status" value="1"/>
</dbReference>
<dbReference type="Gene3D" id="2.170.130.10">
    <property type="entry name" value="TonB-dependent receptor, plug domain"/>
    <property type="match status" value="1"/>
</dbReference>
<evidence type="ECO:0000313" key="10">
    <source>
        <dbReference type="Proteomes" id="UP000282759"/>
    </source>
</evidence>